<dbReference type="AlphaFoldDB" id="A0A0P1BF24"/>
<name>A0A0P1BF24_9BASI</name>
<evidence type="ECO:0000313" key="2">
    <source>
        <dbReference type="EMBL" id="CEH14503.1"/>
    </source>
</evidence>
<sequence length="249" mass="28033">MPNPSYESQMLNASPAGSADQVIRPPVSPLLRLPTELQIEIGRHLPLASHLIYHFQVCRALRMLMTRPGLIFTGGHGYWSLTEWLVAASELQQIFAHRVGPVKEAGDQLPLPSQSPLGGKEYKVAVTTTSEGDRHSDLATLALDFLGLTQLSSRQTITILTAHHSYTHAVREHVYWAAQRRCESDERPEAWKSFELTEEIEQELLQELDGPLHVILHGSEDEQGALDLEKALLYSKIRCVHCHRPIIWE</sequence>
<reference evidence="2 3" key="1">
    <citation type="submission" date="2014-09" db="EMBL/GenBank/DDBJ databases">
        <authorList>
            <person name="Magalhaes I.L.F."/>
            <person name="Oliveira U."/>
            <person name="Santos F.R."/>
            <person name="Vidigal T.H.D.A."/>
            <person name="Brescovit A.D."/>
            <person name="Santos A.J."/>
        </authorList>
    </citation>
    <scope>NUCLEOTIDE SEQUENCE [LARGE SCALE GENOMIC DNA]</scope>
</reference>
<evidence type="ECO:0008006" key="4">
    <source>
        <dbReference type="Google" id="ProtNLM"/>
    </source>
</evidence>
<evidence type="ECO:0000313" key="3">
    <source>
        <dbReference type="Proteomes" id="UP000054845"/>
    </source>
</evidence>
<dbReference type="Proteomes" id="UP000054845">
    <property type="component" value="Unassembled WGS sequence"/>
</dbReference>
<feature type="region of interest" description="Disordered" evidence="1">
    <location>
        <begin position="1"/>
        <end position="20"/>
    </location>
</feature>
<evidence type="ECO:0000256" key="1">
    <source>
        <dbReference type="SAM" id="MobiDB-lite"/>
    </source>
</evidence>
<feature type="compositionally biased region" description="Polar residues" evidence="1">
    <location>
        <begin position="1"/>
        <end position="12"/>
    </location>
</feature>
<protein>
    <recommendedName>
        <fullName evidence="4">F-box domain-containing protein</fullName>
    </recommendedName>
</protein>
<accession>A0A0P1BF24</accession>
<proteinExistence type="predicted"/>
<keyword evidence="3" id="KW-1185">Reference proteome</keyword>
<organism evidence="2 3">
    <name type="scientific">Ceraceosorus bombacis</name>
    <dbReference type="NCBI Taxonomy" id="401625"/>
    <lineage>
        <taxon>Eukaryota</taxon>
        <taxon>Fungi</taxon>
        <taxon>Dikarya</taxon>
        <taxon>Basidiomycota</taxon>
        <taxon>Ustilaginomycotina</taxon>
        <taxon>Exobasidiomycetes</taxon>
        <taxon>Ceraceosorales</taxon>
        <taxon>Ceraceosoraceae</taxon>
        <taxon>Ceraceosorus</taxon>
    </lineage>
</organism>
<dbReference type="OrthoDB" id="10546991at2759"/>
<dbReference type="EMBL" id="CCYA01000243">
    <property type="protein sequence ID" value="CEH14503.1"/>
    <property type="molecule type" value="Genomic_DNA"/>
</dbReference>